<proteinExistence type="predicted"/>
<reference evidence="1" key="1">
    <citation type="submission" date="2015-10" db="EMBL/GenBank/DDBJ databases">
        <authorList>
            <person name="Gilbert D.G."/>
        </authorList>
    </citation>
    <scope>NUCLEOTIDE SEQUENCE</scope>
    <source>
        <strain evidence="1">Phyl III-seqv23</strain>
    </source>
</reference>
<dbReference type="EMBL" id="LN899821">
    <property type="protein sequence ID" value="CUV17024.1"/>
    <property type="molecule type" value="Genomic_DNA"/>
</dbReference>
<accession>A0A0S4U453</accession>
<dbReference type="AlphaFoldDB" id="A0A0S4U453"/>
<organism evidence="1">
    <name type="scientific">Ralstonia solanacearum</name>
    <name type="common">Pseudomonas solanacearum</name>
    <dbReference type="NCBI Taxonomy" id="305"/>
    <lineage>
        <taxon>Bacteria</taxon>
        <taxon>Pseudomonadati</taxon>
        <taxon>Pseudomonadota</taxon>
        <taxon>Betaproteobacteria</taxon>
        <taxon>Burkholderiales</taxon>
        <taxon>Burkholderiaceae</taxon>
        <taxon>Ralstonia</taxon>
        <taxon>Ralstonia solanacearum species complex</taxon>
    </lineage>
</organism>
<gene>
    <name evidence="1" type="ORF">PSS4_v1_210065</name>
</gene>
<protein>
    <submittedName>
        <fullName evidence="1">Uncharacterized protein</fullName>
    </submittedName>
</protein>
<name>A0A0S4U453_RALSL</name>
<sequence>MRSPSDFFNGMSTSFGYSAKLPSSISFQKAYTPLSNLTRWAPWFGCVKADEKNASSQPAIEATSICFGTCAEPMQILPKSHVLKYGGSCRMDSGVGLTSSIKANTLNPSFAAWNTKPGCGTAALRAPNSLHWKNTRRIAGGHHHVMARVLTDKTFGVRNSPFGNAAKATWVTA</sequence>
<evidence type="ECO:0000313" key="1">
    <source>
        <dbReference type="EMBL" id="CUV17024.1"/>
    </source>
</evidence>